<protein>
    <submittedName>
        <fullName evidence="1">Uncharacterized protein</fullName>
    </submittedName>
</protein>
<dbReference type="Proteomes" id="UP000095541">
    <property type="component" value="Unassembled WGS sequence"/>
</dbReference>
<name>A0A174UAK5_BACT4</name>
<reference evidence="1 2" key="1">
    <citation type="submission" date="2015-09" db="EMBL/GenBank/DDBJ databases">
        <authorList>
            <consortium name="Pathogen Informatics"/>
        </authorList>
    </citation>
    <scope>NUCLEOTIDE SEQUENCE [LARGE SCALE GENOMIC DNA]</scope>
    <source>
        <strain evidence="1 2">2789STDY5834945</strain>
    </source>
</reference>
<dbReference type="EMBL" id="CZBI01000004">
    <property type="protein sequence ID" value="CUQ17068.1"/>
    <property type="molecule type" value="Genomic_DNA"/>
</dbReference>
<evidence type="ECO:0000313" key="1">
    <source>
        <dbReference type="EMBL" id="CUQ17068.1"/>
    </source>
</evidence>
<organism evidence="1 2">
    <name type="scientific">Bacteroides thetaiotaomicron</name>
    <dbReference type="NCBI Taxonomy" id="818"/>
    <lineage>
        <taxon>Bacteria</taxon>
        <taxon>Pseudomonadati</taxon>
        <taxon>Bacteroidota</taxon>
        <taxon>Bacteroidia</taxon>
        <taxon>Bacteroidales</taxon>
        <taxon>Bacteroidaceae</taxon>
        <taxon>Bacteroides</taxon>
    </lineage>
</organism>
<sequence>MKIFSYVLNVMSRIDIKNVSLFFPNVATGTTNPYNTNEKNAHAKYMYNKRRRSVIFTCCNIYPEGKRNW</sequence>
<proteinExistence type="predicted"/>
<accession>A0A174UAK5</accession>
<dbReference type="AlphaFoldDB" id="A0A174UAK5"/>
<evidence type="ECO:0000313" key="2">
    <source>
        <dbReference type="Proteomes" id="UP000095541"/>
    </source>
</evidence>
<gene>
    <name evidence="1" type="ORF">ERS852557_02866</name>
</gene>